<evidence type="ECO:0000256" key="2">
    <source>
        <dbReference type="ARBA" id="ARBA00022679"/>
    </source>
</evidence>
<name>A9EDA6_9FLAO</name>
<dbReference type="HOGENOM" id="CLU_057011_6_1_10"/>
<reference evidence="5 6" key="1">
    <citation type="journal article" date="2011" name="J. Bacteriol.">
        <title>Genome sequence of the algicidal bacterium Kordia algicida OT-1.</title>
        <authorList>
            <person name="Lee H.S."/>
            <person name="Kang S.G."/>
            <person name="Kwon K.K."/>
            <person name="Lee J.H."/>
            <person name="Kim S.J."/>
        </authorList>
    </citation>
    <scope>NUCLEOTIDE SEQUENCE [LARGE SCALE GENOMIC DNA]</scope>
    <source>
        <strain evidence="5 6">OT-1</strain>
    </source>
</reference>
<protein>
    <submittedName>
        <fullName evidence="5">Putative phosphopantetheinyl transferase</fullName>
    </submittedName>
</protein>
<dbReference type="GO" id="GO:0000287">
    <property type="term" value="F:magnesium ion binding"/>
    <property type="evidence" value="ECO:0007669"/>
    <property type="project" value="InterPro"/>
</dbReference>
<dbReference type="SUPFAM" id="SSF56214">
    <property type="entry name" value="4'-phosphopantetheinyl transferase"/>
    <property type="match status" value="2"/>
</dbReference>
<dbReference type="PANTHER" id="PTHR12215:SF10">
    <property type="entry name" value="L-AMINOADIPATE-SEMIALDEHYDE DEHYDROGENASE-PHOSPHOPANTETHEINYL TRANSFERASE"/>
    <property type="match status" value="1"/>
</dbReference>
<gene>
    <name evidence="5" type="ORF">KAOT1_11412</name>
</gene>
<evidence type="ECO:0000313" key="6">
    <source>
        <dbReference type="Proteomes" id="UP000002945"/>
    </source>
</evidence>
<dbReference type="Pfam" id="PF01648">
    <property type="entry name" value="ACPS"/>
    <property type="match status" value="1"/>
</dbReference>
<dbReference type="AlphaFoldDB" id="A9EDA6"/>
<organism evidence="5 6">
    <name type="scientific">Kordia algicida OT-1</name>
    <dbReference type="NCBI Taxonomy" id="391587"/>
    <lineage>
        <taxon>Bacteria</taxon>
        <taxon>Pseudomonadati</taxon>
        <taxon>Bacteroidota</taxon>
        <taxon>Flavobacteriia</taxon>
        <taxon>Flavobacteriales</taxon>
        <taxon>Flavobacteriaceae</taxon>
        <taxon>Kordia</taxon>
    </lineage>
</organism>
<dbReference type="InterPro" id="IPR008278">
    <property type="entry name" value="4-PPantetheinyl_Trfase_dom"/>
</dbReference>
<evidence type="ECO:0000259" key="3">
    <source>
        <dbReference type="Pfam" id="PF01648"/>
    </source>
</evidence>
<dbReference type="PANTHER" id="PTHR12215">
    <property type="entry name" value="PHOSPHOPANTETHEINE TRANSFERASE"/>
    <property type="match status" value="1"/>
</dbReference>
<comment type="caution">
    <text evidence="5">The sequence shown here is derived from an EMBL/GenBank/DDBJ whole genome shotgun (WGS) entry which is preliminary data.</text>
</comment>
<dbReference type="GO" id="GO:0005829">
    <property type="term" value="C:cytosol"/>
    <property type="evidence" value="ECO:0007669"/>
    <property type="project" value="TreeGrafter"/>
</dbReference>
<feature type="domain" description="4'-phosphopantetheinyl transferase" evidence="3">
    <location>
        <begin position="80"/>
        <end position="167"/>
    </location>
</feature>
<dbReference type="GO" id="GO:0008897">
    <property type="term" value="F:holo-[acyl-carrier-protein] synthase activity"/>
    <property type="evidence" value="ECO:0007669"/>
    <property type="project" value="InterPro"/>
</dbReference>
<dbReference type="EMBL" id="ABIB01000022">
    <property type="protein sequence ID" value="EDP94250.1"/>
    <property type="molecule type" value="Genomic_DNA"/>
</dbReference>
<dbReference type="Gene3D" id="3.90.470.20">
    <property type="entry name" value="4'-phosphopantetheinyl transferase domain"/>
    <property type="match status" value="2"/>
</dbReference>
<keyword evidence="6" id="KW-1185">Reference proteome</keyword>
<dbReference type="STRING" id="391587.KAOT1_11412"/>
<evidence type="ECO:0000313" key="5">
    <source>
        <dbReference type="EMBL" id="EDP94250.1"/>
    </source>
</evidence>
<dbReference type="InterPro" id="IPR037143">
    <property type="entry name" value="4-PPantetheinyl_Trfase_dom_sf"/>
</dbReference>
<comment type="similarity">
    <text evidence="1">Belongs to the P-Pant transferase superfamily. Gsp/Sfp/HetI/AcpT family.</text>
</comment>
<keyword evidence="2 5" id="KW-0808">Transferase</keyword>
<feature type="domain" description="4'-phosphopantetheinyl transferase N-terminal" evidence="4">
    <location>
        <begin position="6"/>
        <end position="74"/>
    </location>
</feature>
<sequence>MPIAIQEKIQRYKNWEDAHTSLVGKLLLIQGLKDIGLPTIDLSILKYNQYGRPYISKKIDFNISHTQTLVMCAINTNGDVGIDVEKINPIDKTDFYDCWTPKETEVIYKDTTDYYTFYNYWTKKEALVKAIGDGLNIPLKNIEISGSQATVVNHGKWYLKEISLSEKYTAHIATKEPYNSPIVLIQKHYL</sequence>
<accession>A9EDA6</accession>
<evidence type="ECO:0000259" key="4">
    <source>
        <dbReference type="Pfam" id="PF22624"/>
    </source>
</evidence>
<proteinExistence type="inferred from homology"/>
<dbReference type="InterPro" id="IPR055066">
    <property type="entry name" value="AASDHPPT_N"/>
</dbReference>
<dbReference type="GO" id="GO:0019878">
    <property type="term" value="P:lysine biosynthetic process via aminoadipic acid"/>
    <property type="evidence" value="ECO:0007669"/>
    <property type="project" value="TreeGrafter"/>
</dbReference>
<evidence type="ECO:0000256" key="1">
    <source>
        <dbReference type="ARBA" id="ARBA00010990"/>
    </source>
</evidence>
<dbReference type="InterPro" id="IPR050559">
    <property type="entry name" value="P-Pant_transferase_sf"/>
</dbReference>
<dbReference type="Pfam" id="PF22624">
    <property type="entry name" value="AASDHPPT_N"/>
    <property type="match status" value="1"/>
</dbReference>
<dbReference type="Proteomes" id="UP000002945">
    <property type="component" value="Unassembled WGS sequence"/>
</dbReference>
<dbReference type="eggNOG" id="COG2091">
    <property type="taxonomic scope" value="Bacteria"/>
</dbReference>